<gene>
    <name evidence="1" type="ORF">NPA09_02325</name>
</gene>
<dbReference type="RefSeq" id="WP_256541811.1">
    <property type="nucleotide sequence ID" value="NZ_CP101808.1"/>
</dbReference>
<evidence type="ECO:0008006" key="3">
    <source>
        <dbReference type="Google" id="ProtNLM"/>
    </source>
</evidence>
<name>A0ABY5J165_9BACT</name>
<dbReference type="Proteomes" id="UP001059576">
    <property type="component" value="Chromosome"/>
</dbReference>
<protein>
    <recommendedName>
        <fullName evidence="3">YlbF family regulator</fullName>
    </recommendedName>
</protein>
<proteinExistence type="predicted"/>
<evidence type="ECO:0000313" key="1">
    <source>
        <dbReference type="EMBL" id="UUD36720.1"/>
    </source>
</evidence>
<dbReference type="EMBL" id="CP101808">
    <property type="protein sequence ID" value="UUD36720.1"/>
    <property type="molecule type" value="Genomic_DNA"/>
</dbReference>
<reference evidence="1" key="1">
    <citation type="submission" date="2022-07" db="EMBL/GenBank/DDBJ databases">
        <title>Complete genome of Mycoplasma equigenitalium type strain T37.</title>
        <authorList>
            <person name="Spergser J."/>
        </authorList>
    </citation>
    <scope>NUCLEOTIDE SEQUENCE</scope>
    <source>
        <strain evidence="1">T37</strain>
    </source>
</reference>
<accession>A0ABY5J165</accession>
<evidence type="ECO:0000313" key="2">
    <source>
        <dbReference type="Proteomes" id="UP001059576"/>
    </source>
</evidence>
<sequence length="110" mass="12686">MFESVDFDSIMSEINEFNNIVKTNDSYADYKKEIAKDIEKMPRTYVKKDDIKAGEYEDEFAEFEAAMEASSTKENLLDIQKTMANFTTDKDLLDSLGDINIGDINDEDWD</sequence>
<keyword evidence="2" id="KW-1185">Reference proteome</keyword>
<organism evidence="1 2">
    <name type="scientific">Mycoplasmopsis equigenitalium</name>
    <dbReference type="NCBI Taxonomy" id="114883"/>
    <lineage>
        <taxon>Bacteria</taxon>
        <taxon>Bacillati</taxon>
        <taxon>Mycoplasmatota</taxon>
        <taxon>Mycoplasmoidales</taxon>
        <taxon>Metamycoplasmataceae</taxon>
        <taxon>Mycoplasmopsis</taxon>
    </lineage>
</organism>